<dbReference type="EMBL" id="JAAIUW010000005">
    <property type="protein sequence ID" value="KAF7830208.1"/>
    <property type="molecule type" value="Genomic_DNA"/>
</dbReference>
<evidence type="ECO:0000256" key="1">
    <source>
        <dbReference type="SAM" id="MobiDB-lite"/>
    </source>
</evidence>
<proteinExistence type="predicted"/>
<sequence length="21" mass="2332">MDINGDEVSDFTESEESIAML</sequence>
<dbReference type="Proteomes" id="UP000634136">
    <property type="component" value="Unassembled WGS sequence"/>
</dbReference>
<evidence type="ECO:0000313" key="3">
    <source>
        <dbReference type="Proteomes" id="UP000634136"/>
    </source>
</evidence>
<accession>A0A834WQP9</accession>
<feature type="region of interest" description="Disordered" evidence="1">
    <location>
        <begin position="1"/>
        <end position="21"/>
    </location>
</feature>
<evidence type="ECO:0000313" key="2">
    <source>
        <dbReference type="EMBL" id="KAF7830208.1"/>
    </source>
</evidence>
<protein>
    <submittedName>
        <fullName evidence="2">Uncharacterized protein</fullName>
    </submittedName>
</protein>
<gene>
    <name evidence="2" type="ORF">G2W53_012541</name>
</gene>
<dbReference type="AlphaFoldDB" id="A0A834WQP9"/>
<name>A0A834WQP9_9FABA</name>
<organism evidence="2 3">
    <name type="scientific">Senna tora</name>
    <dbReference type="NCBI Taxonomy" id="362788"/>
    <lineage>
        <taxon>Eukaryota</taxon>
        <taxon>Viridiplantae</taxon>
        <taxon>Streptophyta</taxon>
        <taxon>Embryophyta</taxon>
        <taxon>Tracheophyta</taxon>
        <taxon>Spermatophyta</taxon>
        <taxon>Magnoliopsida</taxon>
        <taxon>eudicotyledons</taxon>
        <taxon>Gunneridae</taxon>
        <taxon>Pentapetalae</taxon>
        <taxon>rosids</taxon>
        <taxon>fabids</taxon>
        <taxon>Fabales</taxon>
        <taxon>Fabaceae</taxon>
        <taxon>Caesalpinioideae</taxon>
        <taxon>Cassia clade</taxon>
        <taxon>Senna</taxon>
    </lineage>
</organism>
<reference evidence="2" key="1">
    <citation type="submission" date="2020-09" db="EMBL/GenBank/DDBJ databases">
        <title>Genome-Enabled Discovery of Anthraquinone Biosynthesis in Senna tora.</title>
        <authorList>
            <person name="Kang S.-H."/>
            <person name="Pandey R.P."/>
            <person name="Lee C.-M."/>
            <person name="Sim J.-S."/>
            <person name="Jeong J.-T."/>
            <person name="Choi B.-S."/>
            <person name="Jung M."/>
            <person name="Ginzburg D."/>
            <person name="Zhao K."/>
            <person name="Won S.Y."/>
            <person name="Oh T.-J."/>
            <person name="Yu Y."/>
            <person name="Kim N.-H."/>
            <person name="Lee O.R."/>
            <person name="Lee T.-H."/>
            <person name="Bashyal P."/>
            <person name="Kim T.-S."/>
            <person name="Lee W.-H."/>
            <person name="Kawkins C."/>
            <person name="Kim C.-K."/>
            <person name="Kim J.S."/>
            <person name="Ahn B.O."/>
            <person name="Rhee S.Y."/>
            <person name="Sohng J.K."/>
        </authorList>
    </citation>
    <scope>NUCLEOTIDE SEQUENCE</scope>
    <source>
        <tissue evidence="2">Leaf</tissue>
    </source>
</reference>
<keyword evidence="3" id="KW-1185">Reference proteome</keyword>
<comment type="caution">
    <text evidence="2">The sequence shown here is derived from an EMBL/GenBank/DDBJ whole genome shotgun (WGS) entry which is preliminary data.</text>
</comment>